<keyword evidence="2" id="KW-1185">Reference proteome</keyword>
<dbReference type="Proteomes" id="UP000789860">
    <property type="component" value="Unassembled WGS sequence"/>
</dbReference>
<comment type="caution">
    <text evidence="1">The sequence shown here is derived from an EMBL/GenBank/DDBJ whole genome shotgun (WGS) entry which is preliminary data.</text>
</comment>
<name>A0ACA9K9C0_9GLOM</name>
<proteinExistence type="predicted"/>
<gene>
    <name evidence="1" type="ORF">SCALOS_LOCUS1586</name>
</gene>
<sequence>MQQNITYIPYEKLTNIERIDETSDVAKKALNLDKGEYIVYKEFDNKFDEFKHELNIITSFITSLKRNKNIIKFIGVSEDKENSIYYIIMEYAEEGNLRHYLKNKPDFEKQLQLAHNITSGLVYLHSDLIQHDKNIVISHGRAKIIDFGNSIHSENQKNNKHIGCLPFMAPELLKDPNNIEYTKKEKNIASTHNEYLTLYRNCWEDSPNKRPNIEDVE</sequence>
<organism evidence="1 2">
    <name type="scientific">Scutellospora calospora</name>
    <dbReference type="NCBI Taxonomy" id="85575"/>
    <lineage>
        <taxon>Eukaryota</taxon>
        <taxon>Fungi</taxon>
        <taxon>Fungi incertae sedis</taxon>
        <taxon>Mucoromycota</taxon>
        <taxon>Glomeromycotina</taxon>
        <taxon>Glomeromycetes</taxon>
        <taxon>Diversisporales</taxon>
        <taxon>Gigasporaceae</taxon>
        <taxon>Scutellospora</taxon>
    </lineage>
</organism>
<protein>
    <submittedName>
        <fullName evidence="1">11078_t:CDS:1</fullName>
    </submittedName>
</protein>
<evidence type="ECO:0000313" key="2">
    <source>
        <dbReference type="Proteomes" id="UP000789860"/>
    </source>
</evidence>
<evidence type="ECO:0000313" key="1">
    <source>
        <dbReference type="EMBL" id="CAG8460368.1"/>
    </source>
</evidence>
<reference evidence="1" key="1">
    <citation type="submission" date="2021-06" db="EMBL/GenBank/DDBJ databases">
        <authorList>
            <person name="Kallberg Y."/>
            <person name="Tangrot J."/>
            <person name="Rosling A."/>
        </authorList>
    </citation>
    <scope>NUCLEOTIDE SEQUENCE</scope>
    <source>
        <strain evidence="1">AU212A</strain>
    </source>
</reference>
<feature type="non-terminal residue" evidence="1">
    <location>
        <position position="217"/>
    </location>
</feature>
<accession>A0ACA9K9C0</accession>
<dbReference type="EMBL" id="CAJVPM010001128">
    <property type="protein sequence ID" value="CAG8460368.1"/>
    <property type="molecule type" value="Genomic_DNA"/>
</dbReference>